<evidence type="ECO:0000313" key="1">
    <source>
        <dbReference type="EMBL" id="BBO66200.1"/>
    </source>
</evidence>
<protein>
    <recommendedName>
        <fullName evidence="3">Peptidase A2 domain-containing protein</fullName>
    </recommendedName>
</protein>
<dbReference type="Gene3D" id="2.40.70.10">
    <property type="entry name" value="Acid Proteases"/>
    <property type="match status" value="1"/>
</dbReference>
<organism evidence="1 2">
    <name type="scientific">Desulfosarcina alkanivorans</name>
    <dbReference type="NCBI Taxonomy" id="571177"/>
    <lineage>
        <taxon>Bacteria</taxon>
        <taxon>Pseudomonadati</taxon>
        <taxon>Thermodesulfobacteriota</taxon>
        <taxon>Desulfobacteria</taxon>
        <taxon>Desulfobacterales</taxon>
        <taxon>Desulfosarcinaceae</taxon>
        <taxon>Desulfosarcina</taxon>
    </lineage>
</organism>
<dbReference type="RefSeq" id="WP_155314616.1">
    <property type="nucleotide sequence ID" value="NZ_AP021874.1"/>
</dbReference>
<name>A0A5K7YDY2_9BACT</name>
<dbReference type="KEGG" id="dalk:DSCA_01300"/>
<dbReference type="PROSITE" id="PS00141">
    <property type="entry name" value="ASP_PROTEASE"/>
    <property type="match status" value="1"/>
</dbReference>
<dbReference type="InterPro" id="IPR034122">
    <property type="entry name" value="Retropepsin-like_bacterial"/>
</dbReference>
<dbReference type="OrthoDB" id="5394411at2"/>
<evidence type="ECO:0008006" key="3">
    <source>
        <dbReference type="Google" id="ProtNLM"/>
    </source>
</evidence>
<dbReference type="InterPro" id="IPR021109">
    <property type="entry name" value="Peptidase_aspartic_dom_sf"/>
</dbReference>
<dbReference type="Gene3D" id="3.55.50.30">
    <property type="match status" value="1"/>
</dbReference>
<accession>A0A5K7YDY2</accession>
<evidence type="ECO:0000313" key="2">
    <source>
        <dbReference type="Proteomes" id="UP000427906"/>
    </source>
</evidence>
<keyword evidence="2" id="KW-1185">Reference proteome</keyword>
<dbReference type="CDD" id="cd05483">
    <property type="entry name" value="retropepsin_like_bacteria"/>
    <property type="match status" value="1"/>
</dbReference>
<dbReference type="SUPFAM" id="SSF50630">
    <property type="entry name" value="Acid proteases"/>
    <property type="match status" value="1"/>
</dbReference>
<proteinExistence type="predicted"/>
<dbReference type="AlphaFoldDB" id="A0A5K7YDY2"/>
<reference evidence="1 2" key="1">
    <citation type="submission" date="2019-11" db="EMBL/GenBank/DDBJ databases">
        <title>Comparative genomics of hydrocarbon-degrading Desulfosarcina strains.</title>
        <authorList>
            <person name="Watanabe M."/>
            <person name="Kojima H."/>
            <person name="Fukui M."/>
        </authorList>
    </citation>
    <scope>NUCLEOTIDE SEQUENCE [LARGE SCALE GENOMIC DNA]</scope>
    <source>
        <strain evidence="1 2">PL12</strain>
    </source>
</reference>
<gene>
    <name evidence="1" type="ORF">DSCA_01300</name>
</gene>
<dbReference type="Proteomes" id="UP000427906">
    <property type="component" value="Chromosome"/>
</dbReference>
<dbReference type="GO" id="GO:0004190">
    <property type="term" value="F:aspartic-type endopeptidase activity"/>
    <property type="evidence" value="ECO:0007669"/>
    <property type="project" value="InterPro"/>
</dbReference>
<dbReference type="GO" id="GO:0006508">
    <property type="term" value="P:proteolysis"/>
    <property type="evidence" value="ECO:0007669"/>
    <property type="project" value="InterPro"/>
</dbReference>
<dbReference type="EMBL" id="AP021874">
    <property type="protein sequence ID" value="BBO66200.1"/>
    <property type="molecule type" value="Genomic_DNA"/>
</dbReference>
<dbReference type="Pfam" id="PF13650">
    <property type="entry name" value="Asp_protease_2"/>
    <property type="match status" value="1"/>
</dbReference>
<dbReference type="InterPro" id="IPR001969">
    <property type="entry name" value="Aspartic_peptidase_AS"/>
</dbReference>
<sequence>MMQWGPFIQRLNPVIAIILSIILGGPGHAFQIEIKNHKLSIEADQVPLQDLLKQIAADHDIIVRMAPSINPPVSASFDNRNLEEGLKTILKPHNFALVWKSNPKFAGNPSEPPYLLTQIQVYRPGQKSKMIDINASFGSPPAETGDVLETRVAIKNNKVFVPVILAYDGREVQTTLLLDTGASSIVLHQNVADQLEIDDFKESQGEGVGGVKIPTRTTRLSYVTVGSNTKENLRADIIDYHGSADGNYNGLLGMNFLGGLKYTIDFERQTIRWNP</sequence>